<feature type="region of interest" description="Disordered" evidence="1">
    <location>
        <begin position="1"/>
        <end position="46"/>
    </location>
</feature>
<sequence>MEASHRSEEDDLTAAAAAAEEAPSSDSRRTVKHQHQHEGDFLSPNLQPNEIRSIQWSDTGLAVSEHGYLMGLRPRLRESLLEYSDYMGITAMMKDLTAVTSQHRLLDDQDQATPNIRIKLRDDLDWFIQRTAGVKQWNSNMHWISPSDGVSYSHFLKALGVAGFDEVLEAIGKHFGYRGLVAYHLSFLAVSKCDPGTFHVDATNTGGKSMNILIPLLLADDTGPELNLSDDQVREPSTSNDGTGTGKYKYKGGQLRYQYNVAALVGDEVYHATSRVDYHQNHHQQAPTEMRLLATIYVADVSYSNISAVLDDHVTYEDSYPPRNEPTILLELAGAHWKYNDPSKKLPF</sequence>
<reference evidence="2" key="1">
    <citation type="submission" date="2020-06" db="EMBL/GenBank/DDBJ databases">
        <authorList>
            <consortium name="Plant Systems Biology data submission"/>
        </authorList>
    </citation>
    <scope>NUCLEOTIDE SEQUENCE</scope>
    <source>
        <strain evidence="2">D6</strain>
    </source>
</reference>
<evidence type="ECO:0000313" key="2">
    <source>
        <dbReference type="EMBL" id="CAB9512634.1"/>
    </source>
</evidence>
<dbReference type="AlphaFoldDB" id="A0A9N8E2A8"/>
<protein>
    <submittedName>
        <fullName evidence="2">Uncharacterized protein</fullName>
    </submittedName>
</protein>
<dbReference type="OrthoDB" id="39594at2759"/>
<dbReference type="EMBL" id="CAICTM010000545">
    <property type="protein sequence ID" value="CAB9512634.1"/>
    <property type="molecule type" value="Genomic_DNA"/>
</dbReference>
<organism evidence="2 3">
    <name type="scientific">Seminavis robusta</name>
    <dbReference type="NCBI Taxonomy" id="568900"/>
    <lineage>
        <taxon>Eukaryota</taxon>
        <taxon>Sar</taxon>
        <taxon>Stramenopiles</taxon>
        <taxon>Ochrophyta</taxon>
        <taxon>Bacillariophyta</taxon>
        <taxon>Bacillariophyceae</taxon>
        <taxon>Bacillariophycidae</taxon>
        <taxon>Naviculales</taxon>
        <taxon>Naviculaceae</taxon>
        <taxon>Seminavis</taxon>
    </lineage>
</organism>
<evidence type="ECO:0000256" key="1">
    <source>
        <dbReference type="SAM" id="MobiDB-lite"/>
    </source>
</evidence>
<gene>
    <name evidence="2" type="ORF">SEMRO_546_G164140.1</name>
</gene>
<feature type="region of interest" description="Disordered" evidence="1">
    <location>
        <begin position="225"/>
        <end position="247"/>
    </location>
</feature>
<evidence type="ECO:0000313" key="3">
    <source>
        <dbReference type="Proteomes" id="UP001153069"/>
    </source>
</evidence>
<keyword evidence="3" id="KW-1185">Reference proteome</keyword>
<comment type="caution">
    <text evidence="2">The sequence shown here is derived from an EMBL/GenBank/DDBJ whole genome shotgun (WGS) entry which is preliminary data.</text>
</comment>
<name>A0A9N8E2A8_9STRA</name>
<dbReference type="Proteomes" id="UP001153069">
    <property type="component" value="Unassembled WGS sequence"/>
</dbReference>
<accession>A0A9N8E2A8</accession>
<proteinExistence type="predicted"/>